<dbReference type="Proteomes" id="UP001374579">
    <property type="component" value="Unassembled WGS sequence"/>
</dbReference>
<accession>A0AAN9GAT5</accession>
<dbReference type="AlphaFoldDB" id="A0AAN9GAT5"/>
<evidence type="ECO:0000313" key="3">
    <source>
        <dbReference type="Proteomes" id="UP001374579"/>
    </source>
</evidence>
<keyword evidence="3" id="KW-1185">Reference proteome</keyword>
<proteinExistence type="predicted"/>
<feature type="chain" id="PRO_5042889797" evidence="1">
    <location>
        <begin position="21"/>
        <end position="108"/>
    </location>
</feature>
<keyword evidence="1" id="KW-0732">Signal</keyword>
<sequence>MSKQFLVFGGILIMMCIVFAEPLPEPEKRETHLRESPNPDLLGFLALVRNRRAEGDCGDTNDQCTFDQDRCCSGLYCKSSMWSAFCTAIEPETLDGAAFMSLVFKNLV</sequence>
<evidence type="ECO:0000313" key="2">
    <source>
        <dbReference type="EMBL" id="KAK7101566.1"/>
    </source>
</evidence>
<dbReference type="EMBL" id="JBAMIC010000010">
    <property type="protein sequence ID" value="KAK7101566.1"/>
    <property type="molecule type" value="Genomic_DNA"/>
</dbReference>
<name>A0AAN9GAT5_9CAEN</name>
<comment type="caution">
    <text evidence="2">The sequence shown here is derived from an EMBL/GenBank/DDBJ whole genome shotgun (WGS) entry which is preliminary data.</text>
</comment>
<protein>
    <submittedName>
        <fullName evidence="2">Uncharacterized protein</fullName>
    </submittedName>
</protein>
<organism evidence="2 3">
    <name type="scientific">Littorina saxatilis</name>
    <dbReference type="NCBI Taxonomy" id="31220"/>
    <lineage>
        <taxon>Eukaryota</taxon>
        <taxon>Metazoa</taxon>
        <taxon>Spiralia</taxon>
        <taxon>Lophotrochozoa</taxon>
        <taxon>Mollusca</taxon>
        <taxon>Gastropoda</taxon>
        <taxon>Caenogastropoda</taxon>
        <taxon>Littorinimorpha</taxon>
        <taxon>Littorinoidea</taxon>
        <taxon>Littorinidae</taxon>
        <taxon>Littorina</taxon>
    </lineage>
</organism>
<feature type="signal peptide" evidence="1">
    <location>
        <begin position="1"/>
        <end position="20"/>
    </location>
</feature>
<gene>
    <name evidence="2" type="ORF">V1264_019930</name>
</gene>
<evidence type="ECO:0000256" key="1">
    <source>
        <dbReference type="SAM" id="SignalP"/>
    </source>
</evidence>
<reference evidence="2 3" key="1">
    <citation type="submission" date="2024-02" db="EMBL/GenBank/DDBJ databases">
        <title>Chromosome-scale genome assembly of the rough periwinkle Littorina saxatilis.</title>
        <authorList>
            <person name="De Jode A."/>
            <person name="Faria R."/>
            <person name="Formenti G."/>
            <person name="Sims Y."/>
            <person name="Smith T.P."/>
            <person name="Tracey A."/>
            <person name="Wood J.M.D."/>
            <person name="Zagrodzka Z.B."/>
            <person name="Johannesson K."/>
            <person name="Butlin R.K."/>
            <person name="Leder E.H."/>
        </authorList>
    </citation>
    <scope>NUCLEOTIDE SEQUENCE [LARGE SCALE GENOMIC DNA]</scope>
    <source>
        <strain evidence="2">Snail1</strain>
        <tissue evidence="2">Muscle</tissue>
    </source>
</reference>